<sequence>MQPPVLSSFFFSRSSRLNFASSIYPAATHSLYFMITALSWAARSMSRSSCEPLYSATASCLSTRRRSSRFSALAFQDVADSAASFSESRALFTSSLASDSSPSSSMIRCFAASSSVTIGVKGLDLLLQRVPLLLQLGLLPVEILHLPGETADLLLQVRIFLAGINRVHVEKCQSIRISKVIGFLWRPCIP</sequence>
<reference evidence="1 2" key="1">
    <citation type="journal article" date="2018" name="Nat. Genet.">
        <title>The Rosa genome provides new insights in the design of modern roses.</title>
        <authorList>
            <person name="Bendahmane M."/>
        </authorList>
    </citation>
    <scope>NUCLEOTIDE SEQUENCE [LARGE SCALE GENOMIC DNA]</scope>
    <source>
        <strain evidence="2">cv. Old Blush</strain>
    </source>
</reference>
<protein>
    <submittedName>
        <fullName evidence="1">Uncharacterized protein</fullName>
    </submittedName>
</protein>
<evidence type="ECO:0000313" key="1">
    <source>
        <dbReference type="EMBL" id="PRQ24265.1"/>
    </source>
</evidence>
<dbReference type="AlphaFoldDB" id="A0A2P6PQR5"/>
<name>A0A2P6PQR5_ROSCH</name>
<evidence type="ECO:0000313" key="2">
    <source>
        <dbReference type="Proteomes" id="UP000238479"/>
    </source>
</evidence>
<keyword evidence="2" id="KW-1185">Reference proteome</keyword>
<proteinExistence type="predicted"/>
<organism evidence="1 2">
    <name type="scientific">Rosa chinensis</name>
    <name type="common">China rose</name>
    <dbReference type="NCBI Taxonomy" id="74649"/>
    <lineage>
        <taxon>Eukaryota</taxon>
        <taxon>Viridiplantae</taxon>
        <taxon>Streptophyta</taxon>
        <taxon>Embryophyta</taxon>
        <taxon>Tracheophyta</taxon>
        <taxon>Spermatophyta</taxon>
        <taxon>Magnoliopsida</taxon>
        <taxon>eudicotyledons</taxon>
        <taxon>Gunneridae</taxon>
        <taxon>Pentapetalae</taxon>
        <taxon>rosids</taxon>
        <taxon>fabids</taxon>
        <taxon>Rosales</taxon>
        <taxon>Rosaceae</taxon>
        <taxon>Rosoideae</taxon>
        <taxon>Rosoideae incertae sedis</taxon>
        <taxon>Rosa</taxon>
    </lineage>
</organism>
<gene>
    <name evidence="1" type="ORF">RchiOBHm_Chr6g0270471</name>
</gene>
<dbReference type="EMBL" id="PDCK01000044">
    <property type="protein sequence ID" value="PRQ24265.1"/>
    <property type="molecule type" value="Genomic_DNA"/>
</dbReference>
<comment type="caution">
    <text evidence="1">The sequence shown here is derived from an EMBL/GenBank/DDBJ whole genome shotgun (WGS) entry which is preliminary data.</text>
</comment>
<accession>A0A2P6PQR5</accession>
<dbReference type="Gramene" id="PRQ24265">
    <property type="protein sequence ID" value="PRQ24265"/>
    <property type="gene ID" value="RchiOBHm_Chr6g0270471"/>
</dbReference>
<dbReference type="Proteomes" id="UP000238479">
    <property type="component" value="Chromosome 6"/>
</dbReference>